<dbReference type="AlphaFoldDB" id="A0AAV1DY63"/>
<accession>A0AAV1DY63</accession>
<evidence type="ECO:0000259" key="10">
    <source>
        <dbReference type="PROSITE" id="PS51297"/>
    </source>
</evidence>
<comment type="function">
    <text evidence="6">Probable transcription factor.</text>
</comment>
<keyword evidence="12" id="KW-1185">Reference proteome</keyword>
<organism evidence="11 12">
    <name type="scientific">Oldenlandia corymbosa var. corymbosa</name>
    <dbReference type="NCBI Taxonomy" id="529605"/>
    <lineage>
        <taxon>Eukaryota</taxon>
        <taxon>Viridiplantae</taxon>
        <taxon>Streptophyta</taxon>
        <taxon>Embryophyta</taxon>
        <taxon>Tracheophyta</taxon>
        <taxon>Spermatophyta</taxon>
        <taxon>Magnoliopsida</taxon>
        <taxon>eudicotyledons</taxon>
        <taxon>Gunneridae</taxon>
        <taxon>Pentapetalae</taxon>
        <taxon>asterids</taxon>
        <taxon>lamiids</taxon>
        <taxon>Gentianales</taxon>
        <taxon>Rubiaceae</taxon>
        <taxon>Rubioideae</taxon>
        <taxon>Spermacoceae</taxon>
        <taxon>Hedyotis-Oldenlandia complex</taxon>
        <taxon>Oldenlandia</taxon>
    </lineage>
</organism>
<evidence type="ECO:0000256" key="3">
    <source>
        <dbReference type="ARBA" id="ARBA00023125"/>
    </source>
</evidence>
<dbReference type="PROSITE" id="PS50066">
    <property type="entry name" value="MADS_BOX_2"/>
    <property type="match status" value="1"/>
</dbReference>
<evidence type="ECO:0000256" key="4">
    <source>
        <dbReference type="ARBA" id="ARBA00023163"/>
    </source>
</evidence>
<dbReference type="SMART" id="SM00432">
    <property type="entry name" value="MADS"/>
    <property type="match status" value="1"/>
</dbReference>
<dbReference type="CDD" id="cd00265">
    <property type="entry name" value="MADS_MEF2_like"/>
    <property type="match status" value="1"/>
</dbReference>
<dbReference type="Pfam" id="PF01486">
    <property type="entry name" value="K-box"/>
    <property type="match status" value="1"/>
</dbReference>
<evidence type="ECO:0000313" key="11">
    <source>
        <dbReference type="EMBL" id="CAI9111704.1"/>
    </source>
</evidence>
<dbReference type="InterPro" id="IPR002487">
    <property type="entry name" value="TF_Kbox"/>
</dbReference>
<feature type="region of interest" description="Disordered" evidence="8">
    <location>
        <begin position="255"/>
        <end position="279"/>
    </location>
</feature>
<dbReference type="Gene3D" id="3.40.1810.10">
    <property type="entry name" value="Transcription factor, MADS-box"/>
    <property type="match status" value="1"/>
</dbReference>
<evidence type="ECO:0000256" key="8">
    <source>
        <dbReference type="SAM" id="MobiDB-lite"/>
    </source>
</evidence>
<feature type="coiled-coil region" evidence="7">
    <location>
        <begin position="63"/>
        <end position="115"/>
    </location>
</feature>
<dbReference type="PROSITE" id="PS51297">
    <property type="entry name" value="K_BOX"/>
    <property type="match status" value="1"/>
</dbReference>
<dbReference type="InterPro" id="IPR002100">
    <property type="entry name" value="TF_MADSbox"/>
</dbReference>
<dbReference type="InterPro" id="IPR036879">
    <property type="entry name" value="TF_MADSbox_sf"/>
</dbReference>
<dbReference type="PRINTS" id="PR00404">
    <property type="entry name" value="MADSDOMAIN"/>
</dbReference>
<evidence type="ECO:0000256" key="5">
    <source>
        <dbReference type="ARBA" id="ARBA00023242"/>
    </source>
</evidence>
<dbReference type="GO" id="GO:0003700">
    <property type="term" value="F:DNA-binding transcription factor activity"/>
    <property type="evidence" value="ECO:0007669"/>
    <property type="project" value="InterPro"/>
</dbReference>
<dbReference type="Proteomes" id="UP001161247">
    <property type="component" value="Chromosome 7"/>
</dbReference>
<feature type="domain" description="K-box" evidence="10">
    <location>
        <begin position="88"/>
        <end position="178"/>
    </location>
</feature>
<evidence type="ECO:0000259" key="9">
    <source>
        <dbReference type="PROSITE" id="PS50066"/>
    </source>
</evidence>
<evidence type="ECO:0000256" key="7">
    <source>
        <dbReference type="SAM" id="Coils"/>
    </source>
</evidence>
<evidence type="ECO:0000256" key="1">
    <source>
        <dbReference type="ARBA" id="ARBA00004123"/>
    </source>
</evidence>
<proteinExistence type="predicted"/>
<dbReference type="SUPFAM" id="SSF55455">
    <property type="entry name" value="SRF-like"/>
    <property type="match status" value="1"/>
</dbReference>
<keyword evidence="3" id="KW-0238">DNA-binding</keyword>
<dbReference type="GO" id="GO:0005634">
    <property type="term" value="C:nucleus"/>
    <property type="evidence" value="ECO:0007669"/>
    <property type="project" value="UniProtKB-SubCell"/>
</dbReference>
<reference evidence="11" key="1">
    <citation type="submission" date="2023-03" db="EMBL/GenBank/DDBJ databases">
        <authorList>
            <person name="Julca I."/>
        </authorList>
    </citation>
    <scope>NUCLEOTIDE SEQUENCE</scope>
</reference>
<keyword evidence="2" id="KW-0805">Transcription regulation</keyword>
<comment type="subcellular location">
    <subcellularLocation>
        <location evidence="1">Nucleus</location>
    </subcellularLocation>
</comment>
<keyword evidence="4" id="KW-0804">Transcription</keyword>
<feature type="compositionally biased region" description="Low complexity" evidence="8">
    <location>
        <begin position="183"/>
        <end position="204"/>
    </location>
</feature>
<dbReference type="GO" id="GO:0000977">
    <property type="term" value="F:RNA polymerase II transcription regulatory region sequence-specific DNA binding"/>
    <property type="evidence" value="ECO:0007669"/>
    <property type="project" value="InterPro"/>
</dbReference>
<evidence type="ECO:0000313" key="12">
    <source>
        <dbReference type="Proteomes" id="UP001161247"/>
    </source>
</evidence>
<name>A0AAV1DY63_OLDCO</name>
<dbReference type="PANTHER" id="PTHR48019">
    <property type="entry name" value="SERUM RESPONSE FACTOR HOMOLOG"/>
    <property type="match status" value="1"/>
</dbReference>
<dbReference type="EMBL" id="OX459124">
    <property type="protein sequence ID" value="CAI9111704.1"/>
    <property type="molecule type" value="Genomic_DNA"/>
</dbReference>
<dbReference type="PROSITE" id="PS00350">
    <property type="entry name" value="MADS_BOX_1"/>
    <property type="match status" value="1"/>
</dbReference>
<sequence>MGRGKVELKRIENKINRQVTFSKRRSGLLKKAHEISVLCDAEVALIVFSTKGKLFHYATDSCMERILERYERYSNAERQLEATDLESRGSWSLQHAKLKARIEALERTQKHYMGEELGDLSLRELQNLEQPLDSALKHVRSRKNQLMFEAIAQLQKKDKALQDQNNILTKKVKEKEKEEEEVGQQNQGGSSSSSSSSDEASSSSYIASQHLTSLNVIRVGDLHSESYRGGGGGGAESGVDRETSINATEVGEAAAYTNSHQSNSTASAGLPPWMLSHLS</sequence>
<evidence type="ECO:0000256" key="6">
    <source>
        <dbReference type="ARBA" id="ARBA00037260"/>
    </source>
</evidence>
<gene>
    <name evidence="11" type="ORF">OLC1_LOCUS19029</name>
</gene>
<keyword evidence="7" id="KW-0175">Coiled coil</keyword>
<dbReference type="InterPro" id="IPR050142">
    <property type="entry name" value="MADS-box/MEF2_TF"/>
</dbReference>
<keyword evidence="5" id="KW-0539">Nucleus</keyword>
<feature type="compositionally biased region" description="Polar residues" evidence="8">
    <location>
        <begin position="256"/>
        <end position="267"/>
    </location>
</feature>
<dbReference type="InterPro" id="IPR033896">
    <property type="entry name" value="MEF2-like_N"/>
</dbReference>
<dbReference type="FunFam" id="3.40.1810.10:FF:000003">
    <property type="entry name" value="MADS-box transcription factor MADS-MC"/>
    <property type="match status" value="1"/>
</dbReference>
<evidence type="ECO:0000256" key="2">
    <source>
        <dbReference type="ARBA" id="ARBA00023015"/>
    </source>
</evidence>
<dbReference type="GO" id="GO:0045944">
    <property type="term" value="P:positive regulation of transcription by RNA polymerase II"/>
    <property type="evidence" value="ECO:0007669"/>
    <property type="project" value="InterPro"/>
</dbReference>
<protein>
    <submittedName>
        <fullName evidence="11">OLC1v1011993C1</fullName>
    </submittedName>
</protein>
<dbReference type="GO" id="GO:0046983">
    <property type="term" value="F:protein dimerization activity"/>
    <property type="evidence" value="ECO:0007669"/>
    <property type="project" value="InterPro"/>
</dbReference>
<feature type="region of interest" description="Disordered" evidence="8">
    <location>
        <begin position="171"/>
        <end position="204"/>
    </location>
</feature>
<feature type="domain" description="MADS-box" evidence="9">
    <location>
        <begin position="1"/>
        <end position="61"/>
    </location>
</feature>
<dbReference type="Pfam" id="PF00319">
    <property type="entry name" value="SRF-TF"/>
    <property type="match status" value="1"/>
</dbReference>